<gene>
    <name evidence="1" type="ORF">Aph01nite_05500</name>
</gene>
<dbReference type="AlphaFoldDB" id="A0A919Q8N9"/>
<dbReference type="Proteomes" id="UP000640052">
    <property type="component" value="Unassembled WGS sequence"/>
</dbReference>
<accession>A0A919Q8N9</accession>
<name>A0A919Q8N9_9ACTN</name>
<reference evidence="1" key="1">
    <citation type="submission" date="2021-01" db="EMBL/GenBank/DDBJ databases">
        <title>Whole genome shotgun sequence of Acrocarpospora phusangensis NBRC 108782.</title>
        <authorList>
            <person name="Komaki H."/>
            <person name="Tamura T."/>
        </authorList>
    </citation>
    <scope>NUCLEOTIDE SEQUENCE</scope>
    <source>
        <strain evidence="1">NBRC 108782</strain>
    </source>
</reference>
<proteinExistence type="predicted"/>
<dbReference type="EMBL" id="BOOA01000003">
    <property type="protein sequence ID" value="GIH22240.1"/>
    <property type="molecule type" value="Genomic_DNA"/>
</dbReference>
<evidence type="ECO:0000313" key="2">
    <source>
        <dbReference type="Proteomes" id="UP000640052"/>
    </source>
</evidence>
<sequence length="91" mass="10374">MQIVRVDLGRGEIGAQWTLPTGAFADLVWAHSRQDEALEHLRVHTAPDRIEIVLFLCVPKRKCAEETAQRICSRVVQLVPGLQGWFVRTPW</sequence>
<keyword evidence="2" id="KW-1185">Reference proteome</keyword>
<protein>
    <submittedName>
        <fullName evidence="1">Uncharacterized protein</fullName>
    </submittedName>
</protein>
<evidence type="ECO:0000313" key="1">
    <source>
        <dbReference type="EMBL" id="GIH22240.1"/>
    </source>
</evidence>
<dbReference type="RefSeq" id="WP_204039093.1">
    <property type="nucleotide sequence ID" value="NZ_BOOA01000003.1"/>
</dbReference>
<organism evidence="1 2">
    <name type="scientific">Acrocarpospora phusangensis</name>
    <dbReference type="NCBI Taxonomy" id="1070424"/>
    <lineage>
        <taxon>Bacteria</taxon>
        <taxon>Bacillati</taxon>
        <taxon>Actinomycetota</taxon>
        <taxon>Actinomycetes</taxon>
        <taxon>Streptosporangiales</taxon>
        <taxon>Streptosporangiaceae</taxon>
        <taxon>Acrocarpospora</taxon>
    </lineage>
</organism>
<comment type="caution">
    <text evidence="1">The sequence shown here is derived from an EMBL/GenBank/DDBJ whole genome shotgun (WGS) entry which is preliminary data.</text>
</comment>